<dbReference type="InterPro" id="IPR050121">
    <property type="entry name" value="Cytochrome_P450_monoxygenase"/>
</dbReference>
<keyword evidence="11" id="KW-0503">Monooxygenase</keyword>
<keyword evidence="15" id="KW-1185">Reference proteome</keyword>
<evidence type="ECO:0000256" key="8">
    <source>
        <dbReference type="ARBA" id="ARBA00022989"/>
    </source>
</evidence>
<sequence>MPPSKTTPVVLEHFSAVFGDPLSSLSVLGVLCIVYLLYRRFTRVSISHVPGPDPETFVLGNLPELFQSQAAAADFKWQSQFGDVVRVKGVFGEDRLLISDPKALQYIMHTSGYAYPKWPERTEISRVLMGRGLLWADGDIHKRQRKAMLPGFGAPESKSFVSIFNRMAAQLTSQWTDLLASSPDQAAVLNVASWLSRVTMDSLGEGKPILPKY</sequence>
<evidence type="ECO:0000256" key="7">
    <source>
        <dbReference type="ARBA" id="ARBA00022723"/>
    </source>
</evidence>
<evidence type="ECO:0000256" key="10">
    <source>
        <dbReference type="ARBA" id="ARBA00023004"/>
    </source>
</evidence>
<evidence type="ECO:0000256" key="6">
    <source>
        <dbReference type="ARBA" id="ARBA00022692"/>
    </source>
</evidence>
<keyword evidence="7" id="KW-0479">Metal-binding</keyword>
<keyword evidence="5" id="KW-0349">Heme</keyword>
<dbReference type="EMBL" id="JBANRG010000001">
    <property type="protein sequence ID" value="KAK7472961.1"/>
    <property type="molecule type" value="Genomic_DNA"/>
</dbReference>
<dbReference type="InterPro" id="IPR036396">
    <property type="entry name" value="Cyt_P450_sf"/>
</dbReference>
<keyword evidence="12 13" id="KW-0472">Membrane</keyword>
<comment type="subcellular location">
    <subcellularLocation>
        <location evidence="2">Membrane</location>
    </subcellularLocation>
</comment>
<dbReference type="PANTHER" id="PTHR24305:SF166">
    <property type="entry name" value="CYTOCHROME P450 12A4, MITOCHONDRIAL-RELATED"/>
    <property type="match status" value="1"/>
</dbReference>
<keyword evidence="8 13" id="KW-1133">Transmembrane helix</keyword>
<evidence type="ECO:0000256" key="5">
    <source>
        <dbReference type="ARBA" id="ARBA00022617"/>
    </source>
</evidence>
<comment type="pathway">
    <text evidence="3">Secondary metabolite biosynthesis; terpenoid biosynthesis.</text>
</comment>
<evidence type="ECO:0000256" key="2">
    <source>
        <dbReference type="ARBA" id="ARBA00004370"/>
    </source>
</evidence>
<evidence type="ECO:0000256" key="3">
    <source>
        <dbReference type="ARBA" id="ARBA00004721"/>
    </source>
</evidence>
<evidence type="ECO:0000256" key="4">
    <source>
        <dbReference type="ARBA" id="ARBA00010617"/>
    </source>
</evidence>
<dbReference type="Pfam" id="PF00067">
    <property type="entry name" value="p450"/>
    <property type="match status" value="1"/>
</dbReference>
<evidence type="ECO:0000256" key="12">
    <source>
        <dbReference type="ARBA" id="ARBA00023136"/>
    </source>
</evidence>
<gene>
    <name evidence="14" type="ORF">VKT23_001065</name>
</gene>
<evidence type="ECO:0000313" key="15">
    <source>
        <dbReference type="Proteomes" id="UP001498398"/>
    </source>
</evidence>
<keyword evidence="9" id="KW-0560">Oxidoreductase</keyword>
<accession>A0ABR1K5Y6</accession>
<comment type="similarity">
    <text evidence="4">Belongs to the cytochrome P450 family.</text>
</comment>
<evidence type="ECO:0000313" key="14">
    <source>
        <dbReference type="EMBL" id="KAK7472961.1"/>
    </source>
</evidence>
<evidence type="ECO:0000256" key="1">
    <source>
        <dbReference type="ARBA" id="ARBA00001971"/>
    </source>
</evidence>
<feature type="transmembrane region" description="Helical" evidence="13">
    <location>
        <begin position="20"/>
        <end position="38"/>
    </location>
</feature>
<comment type="caution">
    <text evidence="14">The sequence shown here is derived from an EMBL/GenBank/DDBJ whole genome shotgun (WGS) entry which is preliminary data.</text>
</comment>
<protein>
    <recommendedName>
        <fullName evidence="16">Cytochrome P450</fullName>
    </recommendedName>
</protein>
<evidence type="ECO:0000256" key="11">
    <source>
        <dbReference type="ARBA" id="ARBA00023033"/>
    </source>
</evidence>
<name>A0ABR1K5Y6_9AGAR</name>
<dbReference type="PANTHER" id="PTHR24305">
    <property type="entry name" value="CYTOCHROME P450"/>
    <property type="match status" value="1"/>
</dbReference>
<reference evidence="14 15" key="1">
    <citation type="submission" date="2024-01" db="EMBL/GenBank/DDBJ databases">
        <title>A draft genome for the cacao thread blight pathogen Marasmiellus scandens.</title>
        <authorList>
            <person name="Baruah I.K."/>
            <person name="Leung J."/>
            <person name="Bukari Y."/>
            <person name="Amoako-Attah I."/>
            <person name="Meinhardt L.W."/>
            <person name="Bailey B.A."/>
            <person name="Cohen S.P."/>
        </authorList>
    </citation>
    <scope>NUCLEOTIDE SEQUENCE [LARGE SCALE GENOMIC DNA]</scope>
    <source>
        <strain evidence="14 15">GH-19</strain>
    </source>
</reference>
<dbReference type="SUPFAM" id="SSF48264">
    <property type="entry name" value="Cytochrome P450"/>
    <property type="match status" value="1"/>
</dbReference>
<evidence type="ECO:0000256" key="9">
    <source>
        <dbReference type="ARBA" id="ARBA00023002"/>
    </source>
</evidence>
<evidence type="ECO:0000256" key="13">
    <source>
        <dbReference type="SAM" id="Phobius"/>
    </source>
</evidence>
<organism evidence="14 15">
    <name type="scientific">Marasmiellus scandens</name>
    <dbReference type="NCBI Taxonomy" id="2682957"/>
    <lineage>
        <taxon>Eukaryota</taxon>
        <taxon>Fungi</taxon>
        <taxon>Dikarya</taxon>
        <taxon>Basidiomycota</taxon>
        <taxon>Agaricomycotina</taxon>
        <taxon>Agaricomycetes</taxon>
        <taxon>Agaricomycetidae</taxon>
        <taxon>Agaricales</taxon>
        <taxon>Marasmiineae</taxon>
        <taxon>Omphalotaceae</taxon>
        <taxon>Marasmiellus</taxon>
    </lineage>
</organism>
<dbReference type="InterPro" id="IPR001128">
    <property type="entry name" value="Cyt_P450"/>
</dbReference>
<dbReference type="Proteomes" id="UP001498398">
    <property type="component" value="Unassembled WGS sequence"/>
</dbReference>
<dbReference type="Gene3D" id="1.10.630.10">
    <property type="entry name" value="Cytochrome P450"/>
    <property type="match status" value="1"/>
</dbReference>
<keyword evidence="6 13" id="KW-0812">Transmembrane</keyword>
<comment type="cofactor">
    <cofactor evidence="1">
        <name>heme</name>
        <dbReference type="ChEBI" id="CHEBI:30413"/>
    </cofactor>
</comment>
<evidence type="ECO:0008006" key="16">
    <source>
        <dbReference type="Google" id="ProtNLM"/>
    </source>
</evidence>
<keyword evidence="10" id="KW-0408">Iron</keyword>
<proteinExistence type="inferred from homology"/>